<gene>
    <name evidence="1" type="ORF">BpHYR1_030704</name>
</gene>
<keyword evidence="2" id="KW-1185">Reference proteome</keyword>
<name>A0A3M7R5G5_BRAPC</name>
<evidence type="ECO:0000313" key="1">
    <source>
        <dbReference type="EMBL" id="RNA18800.1"/>
    </source>
</evidence>
<dbReference type="Proteomes" id="UP000276133">
    <property type="component" value="Unassembled WGS sequence"/>
</dbReference>
<sequence length="154" mass="18759">FLILPEVENIIKNTWVPDKGTYLTKFKKISIPVTNRVKLPIIFNFLRVFMRMMKMILKDRESDKQTVNVQELMACRVGVFRYTYYMAIMFEFSLLALEQRQEQQLELQQVVPHKLELLLEHELVLYRKFEILIRFIELMKYFYTASFRTDYNKK</sequence>
<organism evidence="1 2">
    <name type="scientific">Brachionus plicatilis</name>
    <name type="common">Marine rotifer</name>
    <name type="synonym">Brachionus muelleri</name>
    <dbReference type="NCBI Taxonomy" id="10195"/>
    <lineage>
        <taxon>Eukaryota</taxon>
        <taxon>Metazoa</taxon>
        <taxon>Spiralia</taxon>
        <taxon>Gnathifera</taxon>
        <taxon>Rotifera</taxon>
        <taxon>Eurotatoria</taxon>
        <taxon>Monogononta</taxon>
        <taxon>Pseudotrocha</taxon>
        <taxon>Ploima</taxon>
        <taxon>Brachionidae</taxon>
        <taxon>Brachionus</taxon>
    </lineage>
</organism>
<proteinExistence type="predicted"/>
<dbReference type="AlphaFoldDB" id="A0A3M7R5G5"/>
<accession>A0A3M7R5G5</accession>
<dbReference type="EMBL" id="REGN01004168">
    <property type="protein sequence ID" value="RNA18800.1"/>
    <property type="molecule type" value="Genomic_DNA"/>
</dbReference>
<evidence type="ECO:0000313" key="2">
    <source>
        <dbReference type="Proteomes" id="UP000276133"/>
    </source>
</evidence>
<protein>
    <submittedName>
        <fullName evidence="1">Uncharacterized protein</fullName>
    </submittedName>
</protein>
<comment type="caution">
    <text evidence="1">The sequence shown here is derived from an EMBL/GenBank/DDBJ whole genome shotgun (WGS) entry which is preliminary data.</text>
</comment>
<feature type="non-terminal residue" evidence="1">
    <location>
        <position position="1"/>
    </location>
</feature>
<reference evidence="1 2" key="1">
    <citation type="journal article" date="2018" name="Sci. Rep.">
        <title>Genomic signatures of local adaptation to the degree of environmental predictability in rotifers.</title>
        <authorList>
            <person name="Franch-Gras L."/>
            <person name="Hahn C."/>
            <person name="Garcia-Roger E.M."/>
            <person name="Carmona M.J."/>
            <person name="Serra M."/>
            <person name="Gomez A."/>
        </authorList>
    </citation>
    <scope>NUCLEOTIDE SEQUENCE [LARGE SCALE GENOMIC DNA]</scope>
    <source>
        <strain evidence="1">HYR1</strain>
    </source>
</reference>